<dbReference type="InterPro" id="IPR010994">
    <property type="entry name" value="RuvA_2-like"/>
</dbReference>
<dbReference type="InterPro" id="IPR003583">
    <property type="entry name" value="Hlx-hairpin-Hlx_DNA-bd_motif"/>
</dbReference>
<proteinExistence type="predicted"/>
<organism evidence="3 4">
    <name type="scientific">Candidatus Staskawiczbacteria bacterium RIFOXYC1_FULL_38_18</name>
    <dbReference type="NCBI Taxonomy" id="1802229"/>
    <lineage>
        <taxon>Bacteria</taxon>
        <taxon>Candidatus Staskawicziibacteriota</taxon>
    </lineage>
</organism>
<feature type="domain" description="LTD" evidence="2">
    <location>
        <begin position="107"/>
        <end position="281"/>
    </location>
</feature>
<keyword evidence="1" id="KW-0472">Membrane</keyword>
<evidence type="ECO:0000313" key="4">
    <source>
        <dbReference type="Proteomes" id="UP000177751"/>
    </source>
</evidence>
<dbReference type="Gene3D" id="2.60.40.1260">
    <property type="entry name" value="Lamin Tail domain"/>
    <property type="match status" value="1"/>
</dbReference>
<dbReference type="InterPro" id="IPR036415">
    <property type="entry name" value="Lamin_tail_dom_sf"/>
</dbReference>
<dbReference type="SMART" id="SM00278">
    <property type="entry name" value="HhH1"/>
    <property type="match status" value="2"/>
</dbReference>
<comment type="caution">
    <text evidence="3">The sequence shown here is derived from an EMBL/GenBank/DDBJ whole genome shotgun (WGS) entry which is preliminary data.</text>
</comment>
<reference evidence="3 4" key="1">
    <citation type="journal article" date="2016" name="Nat. Commun.">
        <title>Thousands of microbial genomes shed light on interconnected biogeochemical processes in an aquifer system.</title>
        <authorList>
            <person name="Anantharaman K."/>
            <person name="Brown C.T."/>
            <person name="Hug L.A."/>
            <person name="Sharon I."/>
            <person name="Castelle C.J."/>
            <person name="Probst A.J."/>
            <person name="Thomas B.C."/>
            <person name="Singh A."/>
            <person name="Wilkins M.J."/>
            <person name="Karaoz U."/>
            <person name="Brodie E.L."/>
            <person name="Williams K.H."/>
            <person name="Hubbard S.S."/>
            <person name="Banfield J.F."/>
        </authorList>
    </citation>
    <scope>NUCLEOTIDE SEQUENCE [LARGE SCALE GENOMIC DNA]</scope>
</reference>
<dbReference type="EMBL" id="MHPP01000019">
    <property type="protein sequence ID" value="OGZ84325.1"/>
    <property type="molecule type" value="Genomic_DNA"/>
</dbReference>
<evidence type="ECO:0000256" key="1">
    <source>
        <dbReference type="SAM" id="Phobius"/>
    </source>
</evidence>
<accession>A0A1G2JB33</accession>
<dbReference type="PANTHER" id="PTHR21180">
    <property type="entry name" value="ENDONUCLEASE/EXONUCLEASE/PHOSPHATASE FAMILY DOMAIN-CONTAINING PROTEIN 1"/>
    <property type="match status" value="1"/>
</dbReference>
<dbReference type="AlphaFoldDB" id="A0A1G2JB33"/>
<dbReference type="InterPro" id="IPR051675">
    <property type="entry name" value="Endo/Exo/Phosphatase_dom_1"/>
</dbReference>
<protein>
    <recommendedName>
        <fullName evidence="2">LTD domain-containing protein</fullName>
    </recommendedName>
</protein>
<dbReference type="InterPro" id="IPR001322">
    <property type="entry name" value="Lamin_tail_dom"/>
</dbReference>
<keyword evidence="1" id="KW-0812">Transmembrane</keyword>
<dbReference type="STRING" id="1802229.A2401_02760"/>
<gene>
    <name evidence="3" type="ORF">A2401_02760</name>
</gene>
<dbReference type="Proteomes" id="UP000177751">
    <property type="component" value="Unassembled WGS sequence"/>
</dbReference>
<evidence type="ECO:0000259" key="2">
    <source>
        <dbReference type="PROSITE" id="PS51841"/>
    </source>
</evidence>
<dbReference type="PANTHER" id="PTHR21180:SF32">
    <property type="entry name" value="ENDONUCLEASE_EXONUCLEASE_PHOSPHATASE FAMILY DOMAIN-CONTAINING PROTEIN 1"/>
    <property type="match status" value="1"/>
</dbReference>
<dbReference type="Pfam" id="PF12836">
    <property type="entry name" value="HHH_3"/>
    <property type="match status" value="1"/>
</dbReference>
<dbReference type="GO" id="GO:0015628">
    <property type="term" value="P:protein secretion by the type II secretion system"/>
    <property type="evidence" value="ECO:0007669"/>
    <property type="project" value="TreeGrafter"/>
</dbReference>
<dbReference type="Gene3D" id="1.10.150.320">
    <property type="entry name" value="Photosystem II 12 kDa extrinsic protein"/>
    <property type="match status" value="1"/>
</dbReference>
<dbReference type="SUPFAM" id="SSF74853">
    <property type="entry name" value="Lamin A/C globular tail domain"/>
    <property type="match status" value="1"/>
</dbReference>
<dbReference type="GO" id="GO:0006281">
    <property type="term" value="P:DNA repair"/>
    <property type="evidence" value="ECO:0007669"/>
    <property type="project" value="InterPro"/>
</dbReference>
<dbReference type="PROSITE" id="PS51841">
    <property type="entry name" value="LTD"/>
    <property type="match status" value="1"/>
</dbReference>
<evidence type="ECO:0000313" key="3">
    <source>
        <dbReference type="EMBL" id="OGZ84325.1"/>
    </source>
</evidence>
<dbReference type="GO" id="GO:0015627">
    <property type="term" value="C:type II protein secretion system complex"/>
    <property type="evidence" value="ECO:0007669"/>
    <property type="project" value="TreeGrafter"/>
</dbReference>
<sequence length="315" mass="34310">MDKKVIVFIIFILVPAFCFALEPVDINTATLEQLDTLTGIGPKYAQAIIDNRPYSSVDDLLRVNGIGEKTLEKIKYQGLAYVGEKSEILNSKSETNSNVQNLNTENVAPIMPAVYPGGVYINEILPSPKGADETDEWIELYNSNTSDVDLSGWKIQDINGTPSNFTIPAGTKILTNNFLVLKRPETKIMLNNDADGLNLLTPDEKIIDSINFTSALTGQSYNKPGSKWAWSTTLTPGAVNIITGLSTHYARSGSGDLSKAKKPDNNIVEAKDLTAGLSQPAESLGNPWPLFFTALAITIISAFIVLFIKLKITKI</sequence>
<dbReference type="GO" id="GO:0003677">
    <property type="term" value="F:DNA binding"/>
    <property type="evidence" value="ECO:0007669"/>
    <property type="project" value="InterPro"/>
</dbReference>
<dbReference type="Pfam" id="PF00932">
    <property type="entry name" value="LTD"/>
    <property type="match status" value="1"/>
</dbReference>
<dbReference type="SUPFAM" id="SSF47781">
    <property type="entry name" value="RuvA domain 2-like"/>
    <property type="match status" value="1"/>
</dbReference>
<keyword evidence="1" id="KW-1133">Transmembrane helix</keyword>
<feature type="transmembrane region" description="Helical" evidence="1">
    <location>
        <begin position="288"/>
        <end position="308"/>
    </location>
</feature>
<name>A0A1G2JB33_9BACT</name>